<evidence type="ECO:0008006" key="3">
    <source>
        <dbReference type="Google" id="ProtNLM"/>
    </source>
</evidence>
<reference evidence="1 2" key="1">
    <citation type="submission" date="2022-12" db="EMBL/GenBank/DDBJ databases">
        <title>Chromosome-scale assembly of the Ensete ventricosum genome.</title>
        <authorList>
            <person name="Dussert Y."/>
            <person name="Stocks J."/>
            <person name="Wendawek A."/>
            <person name="Woldeyes F."/>
            <person name="Nichols R.A."/>
            <person name="Borrell J.S."/>
        </authorList>
    </citation>
    <scope>NUCLEOTIDE SEQUENCE [LARGE SCALE GENOMIC DNA]</scope>
    <source>
        <strain evidence="2">cv. Maze</strain>
        <tissue evidence="1">Seeds</tissue>
    </source>
</reference>
<name>A0AAV8Q9C1_ENSVE</name>
<dbReference type="AlphaFoldDB" id="A0AAV8Q9C1"/>
<comment type="caution">
    <text evidence="1">The sequence shown here is derived from an EMBL/GenBank/DDBJ whole genome shotgun (WGS) entry which is preliminary data.</text>
</comment>
<organism evidence="1 2">
    <name type="scientific">Ensete ventricosum</name>
    <name type="common">Abyssinian banana</name>
    <name type="synonym">Musa ensete</name>
    <dbReference type="NCBI Taxonomy" id="4639"/>
    <lineage>
        <taxon>Eukaryota</taxon>
        <taxon>Viridiplantae</taxon>
        <taxon>Streptophyta</taxon>
        <taxon>Embryophyta</taxon>
        <taxon>Tracheophyta</taxon>
        <taxon>Spermatophyta</taxon>
        <taxon>Magnoliopsida</taxon>
        <taxon>Liliopsida</taxon>
        <taxon>Zingiberales</taxon>
        <taxon>Musaceae</taxon>
        <taxon>Ensete</taxon>
    </lineage>
</organism>
<evidence type="ECO:0000313" key="2">
    <source>
        <dbReference type="Proteomes" id="UP001222027"/>
    </source>
</evidence>
<proteinExistence type="predicted"/>
<accession>A0AAV8Q9C1</accession>
<dbReference type="EMBL" id="JAQQAF010000007">
    <property type="protein sequence ID" value="KAJ8471786.1"/>
    <property type="molecule type" value="Genomic_DNA"/>
</dbReference>
<protein>
    <recommendedName>
        <fullName evidence="3">Secreted protein</fullName>
    </recommendedName>
</protein>
<keyword evidence="2" id="KW-1185">Reference proteome</keyword>
<sequence length="85" mass="9897">MILMHLTKSLHPRHFYLALMLMIPKIIELGFGAKCYPYVNALHKSATKYTDCWLILQLLPCIRYVCSSPVFSFRPFLLKNSIHAK</sequence>
<gene>
    <name evidence="1" type="ORF">OPV22_026129</name>
</gene>
<dbReference type="Proteomes" id="UP001222027">
    <property type="component" value="Unassembled WGS sequence"/>
</dbReference>
<evidence type="ECO:0000313" key="1">
    <source>
        <dbReference type="EMBL" id="KAJ8471786.1"/>
    </source>
</evidence>